<evidence type="ECO:0000256" key="4">
    <source>
        <dbReference type="ARBA" id="ARBA00022989"/>
    </source>
</evidence>
<evidence type="ECO:0000256" key="12">
    <source>
        <dbReference type="SAM" id="Phobius"/>
    </source>
</evidence>
<evidence type="ECO:0000259" key="15">
    <source>
        <dbReference type="PROSITE" id="PS50213"/>
    </source>
</evidence>
<feature type="domain" description="FAS1" evidence="15">
    <location>
        <begin position="367"/>
        <end position="491"/>
    </location>
</feature>
<dbReference type="PANTHER" id="PTHR24038">
    <property type="entry name" value="STABILIN"/>
    <property type="match status" value="1"/>
</dbReference>
<dbReference type="PROSITE" id="PS01186">
    <property type="entry name" value="EGF_2"/>
    <property type="match status" value="11"/>
</dbReference>
<dbReference type="PROSITE" id="PS50213">
    <property type="entry name" value="FAS1"/>
    <property type="match status" value="6"/>
</dbReference>
<dbReference type="Pfam" id="PF12947">
    <property type="entry name" value="EGF_3"/>
    <property type="match status" value="7"/>
</dbReference>
<dbReference type="Gene3D" id="3.10.100.10">
    <property type="entry name" value="Mannose-Binding Protein A, subunit A"/>
    <property type="match status" value="1"/>
</dbReference>
<dbReference type="STRING" id="137246.A0A401S587"/>
<evidence type="ECO:0000256" key="11">
    <source>
        <dbReference type="PROSITE-ProRule" id="PRU00323"/>
    </source>
</evidence>
<dbReference type="FunFam" id="2.10.25.10:FF:000040">
    <property type="entry name" value="Stabilin 2"/>
    <property type="match status" value="5"/>
</dbReference>
<evidence type="ECO:0000313" key="17">
    <source>
        <dbReference type="EMBL" id="GCC25557.1"/>
    </source>
</evidence>
<dbReference type="OMA" id="GCHMHAE"/>
<feature type="domain" description="EGF-like" evidence="14">
    <location>
        <begin position="944"/>
        <end position="985"/>
    </location>
</feature>
<feature type="transmembrane region" description="Helical" evidence="12">
    <location>
        <begin position="2446"/>
        <end position="2469"/>
    </location>
</feature>
<feature type="domain" description="EGF-like" evidence="14">
    <location>
        <begin position="240"/>
        <end position="279"/>
    </location>
</feature>
<reference evidence="17 18" key="1">
    <citation type="journal article" date="2018" name="Nat. Ecol. Evol.">
        <title>Shark genomes provide insights into elasmobranch evolution and the origin of vertebrates.</title>
        <authorList>
            <person name="Hara Y"/>
            <person name="Yamaguchi K"/>
            <person name="Onimaru K"/>
            <person name="Kadota M"/>
            <person name="Koyanagi M"/>
            <person name="Keeley SD"/>
            <person name="Tatsumi K"/>
            <person name="Tanaka K"/>
            <person name="Motone F"/>
            <person name="Kageyama Y"/>
            <person name="Nozu R"/>
            <person name="Adachi N"/>
            <person name="Nishimura O"/>
            <person name="Nakagawa R"/>
            <person name="Tanegashima C"/>
            <person name="Kiyatake I"/>
            <person name="Matsumoto R"/>
            <person name="Murakumo K"/>
            <person name="Nishida K"/>
            <person name="Terakita A"/>
            <person name="Kuratani S"/>
            <person name="Sato K"/>
            <person name="Hyodo S Kuraku.S."/>
        </authorList>
    </citation>
    <scope>NUCLEOTIDE SEQUENCE [LARGE SCALE GENOMIC DNA]</scope>
</reference>
<accession>A0A401S587</accession>
<keyword evidence="13" id="KW-0732">Signal</keyword>
<dbReference type="PROSITE" id="PS00022">
    <property type="entry name" value="EGF_1"/>
    <property type="match status" value="7"/>
</dbReference>
<feature type="domain" description="EGF-like" evidence="14">
    <location>
        <begin position="325"/>
        <end position="364"/>
    </location>
</feature>
<dbReference type="GO" id="GO:0016020">
    <property type="term" value="C:membrane"/>
    <property type="evidence" value="ECO:0007669"/>
    <property type="project" value="UniProtKB-SubCell"/>
</dbReference>
<feature type="disulfide bond" evidence="11">
    <location>
        <begin position="2225"/>
        <end position="2246"/>
    </location>
</feature>
<feature type="disulfide bond" evidence="10">
    <location>
        <begin position="1431"/>
        <end position="1441"/>
    </location>
</feature>
<dbReference type="PROSITE" id="PS01248">
    <property type="entry name" value="EGF_LAM_1"/>
    <property type="match status" value="1"/>
</dbReference>
<feature type="domain" description="EGF-like" evidence="14">
    <location>
        <begin position="858"/>
        <end position="900"/>
    </location>
</feature>
<dbReference type="Gene3D" id="2.30.180.10">
    <property type="entry name" value="FAS1 domain"/>
    <property type="match status" value="7"/>
</dbReference>
<evidence type="ECO:0000256" key="1">
    <source>
        <dbReference type="ARBA" id="ARBA00004479"/>
    </source>
</evidence>
<dbReference type="SUPFAM" id="SSF82153">
    <property type="entry name" value="FAS1 domain"/>
    <property type="match status" value="7"/>
</dbReference>
<keyword evidence="7" id="KW-0675">Receptor</keyword>
<dbReference type="SUPFAM" id="SSF56436">
    <property type="entry name" value="C-type lectin-like"/>
    <property type="match status" value="1"/>
</dbReference>
<dbReference type="InterPro" id="IPR000742">
    <property type="entry name" value="EGF"/>
</dbReference>
<dbReference type="InterPro" id="IPR001881">
    <property type="entry name" value="EGF-like_Ca-bd_dom"/>
</dbReference>
<feature type="domain" description="EGF-like" evidence="14">
    <location>
        <begin position="1467"/>
        <end position="1508"/>
    </location>
</feature>
<protein>
    <recommendedName>
        <fullName evidence="19">Stabilin-1</fullName>
    </recommendedName>
</protein>
<comment type="subcellular location">
    <subcellularLocation>
        <location evidence="1">Membrane</location>
        <topology evidence="1">Single-pass type I membrane protein</topology>
    </subcellularLocation>
</comment>
<feature type="domain" description="EGF-like" evidence="14">
    <location>
        <begin position="113"/>
        <end position="153"/>
    </location>
</feature>
<feature type="disulfide bond" evidence="10">
    <location>
        <begin position="1435"/>
        <end position="1452"/>
    </location>
</feature>
<dbReference type="PANTHER" id="PTHR24038:SF8">
    <property type="entry name" value="STABILIN-1"/>
    <property type="match status" value="1"/>
</dbReference>
<dbReference type="GO" id="GO:0005540">
    <property type="term" value="F:hyaluronic acid binding"/>
    <property type="evidence" value="ECO:0007669"/>
    <property type="project" value="InterPro"/>
</dbReference>
<dbReference type="SMART" id="SM00445">
    <property type="entry name" value="LINK"/>
    <property type="match status" value="1"/>
</dbReference>
<feature type="domain" description="FAS1" evidence="15">
    <location>
        <begin position="502"/>
        <end position="637"/>
    </location>
</feature>
<keyword evidence="9" id="KW-0424">Laminin EGF-like domain</keyword>
<feature type="domain" description="FAS1" evidence="15">
    <location>
        <begin position="985"/>
        <end position="1117"/>
    </location>
</feature>
<evidence type="ECO:0000256" key="7">
    <source>
        <dbReference type="ARBA" id="ARBA00023170"/>
    </source>
</evidence>
<feature type="domain" description="Link" evidence="16">
    <location>
        <begin position="2179"/>
        <end position="2272"/>
    </location>
</feature>
<keyword evidence="2 10" id="KW-0245">EGF-like domain</keyword>
<dbReference type="Pfam" id="PF24887">
    <property type="entry name" value="EGF_STAB1-2"/>
    <property type="match status" value="2"/>
</dbReference>
<feature type="domain" description="EGF-like" evidence="14">
    <location>
        <begin position="2104"/>
        <end position="2146"/>
    </location>
</feature>
<dbReference type="PROSITE" id="PS50026">
    <property type="entry name" value="EGF_3"/>
    <property type="match status" value="17"/>
</dbReference>
<keyword evidence="3 12" id="KW-0812">Transmembrane</keyword>
<gene>
    <name evidence="17" type="ORF">chiPu_0003968</name>
</gene>
<dbReference type="InterPro" id="IPR002049">
    <property type="entry name" value="LE_dom"/>
</dbReference>
<feature type="domain" description="EGF-like" evidence="14">
    <location>
        <begin position="161"/>
        <end position="198"/>
    </location>
</feature>
<feature type="disulfide bond" evidence="10">
    <location>
        <begin position="1369"/>
        <end position="1378"/>
    </location>
</feature>
<organism evidence="17 18">
    <name type="scientific">Chiloscyllium punctatum</name>
    <name type="common">Brownbanded bambooshark</name>
    <name type="synonym">Hemiscyllium punctatum</name>
    <dbReference type="NCBI Taxonomy" id="137246"/>
    <lineage>
        <taxon>Eukaryota</taxon>
        <taxon>Metazoa</taxon>
        <taxon>Chordata</taxon>
        <taxon>Craniata</taxon>
        <taxon>Vertebrata</taxon>
        <taxon>Chondrichthyes</taxon>
        <taxon>Elasmobranchii</taxon>
        <taxon>Galeomorphii</taxon>
        <taxon>Galeoidea</taxon>
        <taxon>Orectolobiformes</taxon>
        <taxon>Hemiscylliidae</taxon>
        <taxon>Chiloscyllium</taxon>
    </lineage>
</organism>
<dbReference type="InterPro" id="IPR016187">
    <property type="entry name" value="CTDL_fold"/>
</dbReference>
<dbReference type="FunFam" id="2.30.180.10:FF:000014">
    <property type="entry name" value="Stabilin 1"/>
    <property type="match status" value="1"/>
</dbReference>
<dbReference type="InterPro" id="IPR024731">
    <property type="entry name" value="NELL2-like_EGF"/>
</dbReference>
<evidence type="ECO:0000313" key="18">
    <source>
        <dbReference type="Proteomes" id="UP000287033"/>
    </source>
</evidence>
<feature type="disulfide bond" evidence="10">
    <location>
        <begin position="755"/>
        <end position="764"/>
    </location>
</feature>
<evidence type="ECO:0000256" key="5">
    <source>
        <dbReference type="ARBA" id="ARBA00023136"/>
    </source>
</evidence>
<evidence type="ECO:0000256" key="10">
    <source>
        <dbReference type="PROSITE-ProRule" id="PRU00076"/>
    </source>
</evidence>
<dbReference type="PROSITE" id="PS01241">
    <property type="entry name" value="LINK_1"/>
    <property type="match status" value="1"/>
</dbReference>
<dbReference type="InterPro" id="IPR036378">
    <property type="entry name" value="FAS1_dom_sf"/>
</dbReference>
<evidence type="ECO:0000259" key="14">
    <source>
        <dbReference type="PROSITE" id="PS50026"/>
    </source>
</evidence>
<dbReference type="GO" id="GO:0005509">
    <property type="term" value="F:calcium ion binding"/>
    <property type="evidence" value="ECO:0007669"/>
    <property type="project" value="InterPro"/>
</dbReference>
<feature type="domain" description="FAS1" evidence="15">
    <location>
        <begin position="1128"/>
        <end position="1256"/>
    </location>
</feature>
<dbReference type="SMART" id="SM00180">
    <property type="entry name" value="EGF_Lam"/>
    <property type="match status" value="5"/>
</dbReference>
<feature type="domain" description="EGF-like" evidence="14">
    <location>
        <begin position="1941"/>
        <end position="1979"/>
    </location>
</feature>
<dbReference type="PROSITE" id="PS50963">
    <property type="entry name" value="LINK_2"/>
    <property type="match status" value="1"/>
</dbReference>
<comment type="caution">
    <text evidence="10">Lacks conserved residue(s) required for the propagation of feature annotation.</text>
</comment>
<dbReference type="SMART" id="SM00181">
    <property type="entry name" value="EGF"/>
    <property type="match status" value="23"/>
</dbReference>
<dbReference type="Proteomes" id="UP000287033">
    <property type="component" value="Unassembled WGS sequence"/>
</dbReference>
<feature type="signal peptide" evidence="13">
    <location>
        <begin position="1"/>
        <end position="27"/>
    </location>
</feature>
<feature type="chain" id="PRO_5019248078" description="Stabilin-1" evidence="13">
    <location>
        <begin position="28"/>
        <end position="2539"/>
    </location>
</feature>
<keyword evidence="8" id="KW-0325">Glycoprotein</keyword>
<dbReference type="Pfam" id="PF02469">
    <property type="entry name" value="Fasciclin"/>
    <property type="match status" value="5"/>
</dbReference>
<dbReference type="InterPro" id="IPR016186">
    <property type="entry name" value="C-type_lectin-like/link_sf"/>
</dbReference>
<evidence type="ECO:0000256" key="2">
    <source>
        <dbReference type="ARBA" id="ARBA00022536"/>
    </source>
</evidence>
<feature type="disulfide bond" evidence="10">
    <location>
        <begin position="169"/>
        <end position="186"/>
    </location>
</feature>
<evidence type="ECO:0008006" key="19">
    <source>
        <dbReference type="Google" id="ProtNLM"/>
    </source>
</evidence>
<feature type="disulfide bond" evidence="10">
    <location>
        <begin position="188"/>
        <end position="197"/>
    </location>
</feature>
<feature type="domain" description="FAS1" evidence="15">
    <location>
        <begin position="2292"/>
        <end position="2430"/>
    </location>
</feature>
<feature type="disulfide bond" evidence="10">
    <location>
        <begin position="143"/>
        <end position="152"/>
    </location>
</feature>
<feature type="disulfide bond" evidence="10">
    <location>
        <begin position="1969"/>
        <end position="1978"/>
    </location>
</feature>
<dbReference type="InterPro" id="IPR000538">
    <property type="entry name" value="Link_dom"/>
</dbReference>
<proteinExistence type="predicted"/>
<dbReference type="SMART" id="SM00554">
    <property type="entry name" value="FAS1"/>
    <property type="match status" value="6"/>
</dbReference>
<evidence type="ECO:0000259" key="16">
    <source>
        <dbReference type="PROSITE" id="PS50963"/>
    </source>
</evidence>
<evidence type="ECO:0000256" key="6">
    <source>
        <dbReference type="ARBA" id="ARBA00023157"/>
    </source>
</evidence>
<evidence type="ECO:0000256" key="13">
    <source>
        <dbReference type="SAM" id="SignalP"/>
    </source>
</evidence>
<dbReference type="InterPro" id="IPR056806">
    <property type="entry name" value="EGF_STAB1-2"/>
</dbReference>
<comment type="caution">
    <text evidence="17">The sequence shown here is derived from an EMBL/GenBank/DDBJ whole genome shotgun (WGS) entry which is preliminary data.</text>
</comment>
<dbReference type="EMBL" id="BEZZ01000090">
    <property type="protein sequence ID" value="GCC25557.1"/>
    <property type="molecule type" value="Genomic_DNA"/>
</dbReference>
<feature type="disulfide bond" evidence="11">
    <location>
        <begin position="2201"/>
        <end position="2270"/>
    </location>
</feature>
<feature type="domain" description="EGF-like" evidence="14">
    <location>
        <begin position="725"/>
        <end position="765"/>
    </location>
</feature>
<keyword evidence="18" id="KW-1185">Reference proteome</keyword>
<sequence length="2539" mass="277571">MESVSLWRLAALGLFLLLTQCPQSTTAQNGKKRQKCKEQMKLTTATACTSCAISQNLLCPRGFQKITQDFGIRDCSFTVDLGGEQLIRQVGCRHLCTKTATIFKCCTGFWSQDCLECPGGSTNPCSGHGICLDGVSGNGTCICEPKYKGSVCEECADEEAYGPDCVLGCRCVHGICSNGITGNGKCICFSGYTGPQCDQEHPACKSLQCGKNTQCVEETKGTFTCKCLPGFLKSERTCKAIDPCTTNICDKNADCEHLGEGKYKCTCHLDYRGNGKICLPINPCSVDNGGCPENSTQCMYEGPGKSSCKCKDGFAATNSSQSCILKDVCKPSLCNKTAKCVTVSPGNFECVCKPNEIGDGRKCIGSIREVIQKLITNQYSTASLQMFENGCTSTLSNMGPFTVFLPLVKKLKNNQVIDTKKFSCKQHIVPGVLLLEDFKNITTFETLTGDTVEVTQTRKYFQLIFQNKRYNIMRGNKAASNGIIHTIDRFLSGNVEKLGDPQKTVADILAAGQLFSRFETILENCDLPFILDGPGPYTVFVPSNDAVDKMRDGTLFYMFGEGRPKLQELVKHHIFASGNLPADRLSTMPRILTKANQIISINVTINGQILLGDKGVPLHKRDIIASNGIIHTLDGILIPPSILPILPKRCDEIHYRIITAPCGDCSSLNESHCPEGSTPMETYVQNCVYDKSIDDVIYSRNSGCARHCNQTIVKPGCCKGFFGPDCKPCLGGFKNPCYGHGQCLDGFEGDGSCKCYSSFKGIACHICSGDNKHGENCDQDCPCLHGICDNRPENGGICQPGTCAEGYTGTFCDKETESCGPSGLSQFCHAFAVCEYDNGSTRCVCKNGYEGDGISCREEDLCKKPNRGGCAENAECFSLGPGNITCLCNTGWTGDGRVCTEINECLLNTRGGCDDNADCQYIGPAQSRCTCKRGYAGDGKKCTLINPCLEENGGCHVMAECEPTENGNRKCTCLKGYAGDGIKCFGDILTELASSAYFSGFNNWLKKSLHSMEFPAGANMTVLVPSETAINNMEKAAIESWEQTDRLLSIVKSHFIMGRLAVDDLKEYEGQKLPTMNIFTRLLIKNENGNLTIGGARIVIRNIPAVNGYIHIIDQILFPPSEDLPPLLPSLLDLLEQLPQYSHIKQLLQHYHLIDEIESSEQYTILIPEDTSIEEYCRAKDIEQLDVNAVQYHIILGEKFLYNKIKDGIHRGTMLGSSYQVIFYTKEDKIFVNDVALNGFHNETRNGILLGTSQVLQMQKNRCDINNTVIVEGVCGSCDDNPICPQGTIAMEFAGQIRTETCFYKEFQNDKDVELLGCKPSCVKETITLKCCFGYFGPMCQMCPGKPDSWCSNFGICQDDINGTGECLCREGFQGTACESCEAGRYGPSCELECLCVNGKCNDGLNGDGTCNCFKSWRGINCDVGIVNDYCNGTCHPNANCLPGSPDSLASCICSAGYTGNGTYCSEINLCEVNNGGCSVHSNCTKVSAGERTCTCHDGYVGDGLICLEIDGCTEGNGGCHEKAECTKTGPKRVACNCFPGYSGDGRNSCVPINPCEKNNGDCGPFANCEATGPGIRKCICKRNYIKVGLSCRGKISQELVRKSDAALFYKYLQANGIKELNGKGPFTVFVPRPDTLTQDNTNAIYLNGDAQIITSDYLATNGIVHYINKILVPYNLTSTNRLVTLPLHNISTVANANGYKVFSTLIKETNLLPLLEDPIHRPFTMLWPTDEAFSSLPKERKDWLYSNENRHNLVAYLKFHMIRDSKTLAADLPLISSRRTMRGSLISVRCSRTIIGDLIVNDGSAQIVQRHLEFDGGIAYGINSLLEPPHIGARCDALTMHPARGPCGSCLNPPACPLGTKPQDGTDYQSCWYNQANKPGRYLREQFSDRINTAAFPFKLIRGKWVRPGHLHAIRGCSRQCVNPLWIPQCCKHHYGPYCQVCPGGIQSPCSSHGSCNDRRLGNGTCQCSVGFSGTACELCETGRYGPNCKKCNCTENAICDEGISGAGTCFCREGWTGKYCETRFAVKSVCSPKCDRNAVCRSDNICECNPYYEGDGRKCTVVDRCKNNNGGCHQYAACSQNGINITCTCQPGHEGDGYFCSPIDRCVDGRNGGCSEHAICINIGPNKRRCECKEGFRGDGIQCLINAKPPRDRCLERNLCHPNAFCNDLHFQDKTAGVFHLQSPIGKYRFTFEGATAACNAEGATLASFDQLATAQQFGYHLCVIGWMADKKAGYPTTHINPNCGSNKIGIMDYGVQTNLSALWDAYCFREEDIQCVCKEGFVGDGYSCNGNLVEVLSSNSNFSVFYSKLLDYANATEEGMKFLEFLSNETTNETLFVPLNSGFRVNETLSWRDLENHISRNNSFIYYDELSADTPISSRLGYDLLIDETGPANQTLFNGSKLVNGRHIMEWDLVASNGIIHVIEGPLITPQPVLVSANLSSGVLGATLLLGLGCLIAAIVGVSFCLRRRREIFQFQYFKANDDDGIGLSAEDNPALVSVPNPVYGAYGIVTDSTTEPFEDNDEYEYYSDTQNILQD</sequence>
<dbReference type="SMART" id="SM00179">
    <property type="entry name" value="EGF_CA"/>
    <property type="match status" value="5"/>
</dbReference>
<feature type="domain" description="EGF-like" evidence="14">
    <location>
        <begin position="200"/>
        <end position="239"/>
    </location>
</feature>
<keyword evidence="5 12" id="KW-0472">Membrane</keyword>
<dbReference type="FunFam" id="2.30.180.10:FF:000018">
    <property type="entry name" value="Stabilin 2"/>
    <property type="match status" value="1"/>
</dbReference>
<feature type="domain" description="FAS1" evidence="15">
    <location>
        <begin position="1687"/>
        <end position="1827"/>
    </location>
</feature>
<dbReference type="GO" id="GO:0007155">
    <property type="term" value="P:cell adhesion"/>
    <property type="evidence" value="ECO:0007669"/>
    <property type="project" value="InterPro"/>
</dbReference>
<feature type="domain" description="EGF-like" evidence="14">
    <location>
        <begin position="1427"/>
        <end position="1466"/>
    </location>
</feature>
<dbReference type="FunFam" id="2.30.180.10:FF:000005">
    <property type="entry name" value="Stabilin 2"/>
    <property type="match status" value="1"/>
</dbReference>
<keyword evidence="6 10" id="KW-1015">Disulfide bond</keyword>
<dbReference type="Pfam" id="PF00193">
    <property type="entry name" value="Xlink"/>
    <property type="match status" value="1"/>
</dbReference>
<evidence type="ECO:0000256" key="9">
    <source>
        <dbReference type="ARBA" id="ARBA00023292"/>
    </source>
</evidence>
<dbReference type="SUPFAM" id="SSF57196">
    <property type="entry name" value="EGF/Laminin"/>
    <property type="match status" value="1"/>
</dbReference>
<feature type="disulfide bond" evidence="10">
    <location>
        <begin position="2013"/>
        <end position="2022"/>
    </location>
</feature>
<feature type="domain" description="EGF-like" evidence="14">
    <location>
        <begin position="1986"/>
        <end position="2023"/>
    </location>
</feature>
<feature type="domain" description="EGF-like" evidence="14">
    <location>
        <begin position="1341"/>
        <end position="1379"/>
    </location>
</feature>
<feature type="domain" description="EGF-like" evidence="14">
    <location>
        <begin position="901"/>
        <end position="943"/>
    </location>
</feature>
<dbReference type="InterPro" id="IPR000782">
    <property type="entry name" value="FAS1_domain"/>
</dbReference>
<dbReference type="Gene3D" id="2.170.300.10">
    <property type="entry name" value="Tie2 ligand-binding domain superfamily"/>
    <property type="match status" value="2"/>
</dbReference>
<feature type="domain" description="EGF-like" evidence="14">
    <location>
        <begin position="1509"/>
        <end position="1551"/>
    </location>
</feature>
<keyword evidence="4 12" id="KW-1133">Transmembrane helix</keyword>
<evidence type="ECO:0000256" key="3">
    <source>
        <dbReference type="ARBA" id="ARBA00022692"/>
    </source>
</evidence>
<feature type="domain" description="EGF-like" evidence="14">
    <location>
        <begin position="2063"/>
        <end position="2103"/>
    </location>
</feature>
<dbReference type="FunFam" id="3.10.100.10:FF:000001">
    <property type="entry name" value="Hyaluronan proteoglycan link protein 1"/>
    <property type="match status" value="1"/>
</dbReference>
<name>A0A401S587_CHIPU</name>
<dbReference type="Gene3D" id="2.10.25.10">
    <property type="entry name" value="Laminin"/>
    <property type="match status" value="14"/>
</dbReference>
<evidence type="ECO:0000256" key="8">
    <source>
        <dbReference type="ARBA" id="ARBA00023180"/>
    </source>
</evidence>
<dbReference type="OrthoDB" id="286301at2759"/>